<accession>A8NIN4</accession>
<protein>
    <recommendedName>
        <fullName evidence="5">CCHC-type domain-containing protein</fullName>
    </recommendedName>
</protein>
<reference evidence="3 4" key="1">
    <citation type="journal article" date="2010" name="Proc. Natl. Acad. Sci. U.S.A.">
        <title>Insights into evolution of multicellular fungi from the assembled chromosomes of the mushroom Coprinopsis cinerea (Coprinus cinereus).</title>
        <authorList>
            <person name="Stajich J.E."/>
            <person name="Wilke S.K."/>
            <person name="Ahren D."/>
            <person name="Au C.H."/>
            <person name="Birren B.W."/>
            <person name="Borodovsky M."/>
            <person name="Burns C."/>
            <person name="Canback B."/>
            <person name="Casselton L.A."/>
            <person name="Cheng C.K."/>
            <person name="Deng J."/>
            <person name="Dietrich F.S."/>
            <person name="Fargo D.C."/>
            <person name="Farman M.L."/>
            <person name="Gathman A.C."/>
            <person name="Goldberg J."/>
            <person name="Guigo R."/>
            <person name="Hoegger P.J."/>
            <person name="Hooker J.B."/>
            <person name="Huggins A."/>
            <person name="James T.Y."/>
            <person name="Kamada T."/>
            <person name="Kilaru S."/>
            <person name="Kodira C."/>
            <person name="Kues U."/>
            <person name="Kupfer D."/>
            <person name="Kwan H.S."/>
            <person name="Lomsadze A."/>
            <person name="Li W."/>
            <person name="Lilly W.W."/>
            <person name="Ma L.J."/>
            <person name="Mackey A.J."/>
            <person name="Manning G."/>
            <person name="Martin F."/>
            <person name="Muraguchi H."/>
            <person name="Natvig D.O."/>
            <person name="Palmerini H."/>
            <person name="Ramesh M.A."/>
            <person name="Rehmeyer C.J."/>
            <person name="Roe B.A."/>
            <person name="Shenoy N."/>
            <person name="Stanke M."/>
            <person name="Ter-Hovhannisyan V."/>
            <person name="Tunlid A."/>
            <person name="Velagapudi R."/>
            <person name="Vision T.J."/>
            <person name="Zeng Q."/>
            <person name="Zolan M.E."/>
            <person name="Pukkila P.J."/>
        </authorList>
    </citation>
    <scope>NUCLEOTIDE SEQUENCE [LARGE SCALE GENOMIC DNA]</scope>
    <source>
        <strain evidence="4">Okayama-7 / 130 / ATCC MYA-4618 / FGSC 9003</strain>
    </source>
</reference>
<evidence type="ECO:0008006" key="5">
    <source>
        <dbReference type="Google" id="ProtNLM"/>
    </source>
</evidence>
<evidence type="ECO:0000256" key="1">
    <source>
        <dbReference type="ARBA" id="ARBA00022664"/>
    </source>
</evidence>
<dbReference type="GeneID" id="6010548"/>
<organism evidence="3 4">
    <name type="scientific">Coprinopsis cinerea (strain Okayama-7 / 130 / ATCC MYA-4618 / FGSC 9003)</name>
    <name type="common">Inky cap fungus</name>
    <name type="synonym">Hormographiella aspergillata</name>
    <dbReference type="NCBI Taxonomy" id="240176"/>
    <lineage>
        <taxon>Eukaryota</taxon>
        <taxon>Fungi</taxon>
        <taxon>Dikarya</taxon>
        <taxon>Basidiomycota</taxon>
        <taxon>Agaricomycotina</taxon>
        <taxon>Agaricomycetes</taxon>
        <taxon>Agaricomycetidae</taxon>
        <taxon>Agaricales</taxon>
        <taxon>Agaricineae</taxon>
        <taxon>Psathyrellaceae</taxon>
        <taxon>Coprinopsis</taxon>
    </lineage>
</organism>
<feature type="compositionally biased region" description="Polar residues" evidence="2">
    <location>
        <begin position="313"/>
        <end position="328"/>
    </location>
</feature>
<proteinExistence type="predicted"/>
<feature type="region of interest" description="Disordered" evidence="2">
    <location>
        <begin position="299"/>
        <end position="328"/>
    </location>
</feature>
<comment type="caution">
    <text evidence="3">The sequence shown here is derived from an EMBL/GenBank/DDBJ whole genome shotgun (WGS) entry which is preliminary data.</text>
</comment>
<dbReference type="Gene3D" id="4.10.60.10">
    <property type="entry name" value="Zinc finger, CCHC-type"/>
    <property type="match status" value="1"/>
</dbReference>
<sequence>MDVVRYLELLEQLFKGIVKTDRAKKIYATRYIDDPILKRQWEAIPEYATSTWNDFKRAVLRYYPEGEGLSRGSRPRLMDVFKRHREISQVNVGRMARLALAIRPEAEGLEALQKETGHVLVTNREIVSNILGCLSPNFRDALRFRLTLEESKPATEAAGTTSKRDWYGETLEDRVPWGRVLEIAQDLTRQTGAHNAYGGFSSSEDRDYDRNLYRNPPAASLQRQLEVEPTDRDFRSFAKAMIKEQQQFVLEQQRVNAKFVESLRETKEQFMAESRKNAEATEALAGKLDIVISNPHNLNSVRETQYRDGASRMRSNQGSRDSGKGTSDQQCFYCNGTDHWVMRCPSRLDDLRKKKIYTKGSEVYLSSNHQRISAFSPDGRSQKERVADMTIQGAYLQGKAMAQSESSSHGGEDYERSRGPTYGDFNTMQTEISQIKDIVHTYLLDRKDSKSEGVPTIEERDDDLDSQLDKLGDMNKNLSVFAQDRDRSGFP</sequence>
<dbReference type="Proteomes" id="UP000001861">
    <property type="component" value="Unassembled WGS sequence"/>
</dbReference>
<name>A8NIN4_COPC7</name>
<dbReference type="GO" id="GO:0003676">
    <property type="term" value="F:nucleic acid binding"/>
    <property type="evidence" value="ECO:0007669"/>
    <property type="project" value="InterPro"/>
</dbReference>
<dbReference type="InterPro" id="IPR036875">
    <property type="entry name" value="Znf_CCHC_sf"/>
</dbReference>
<evidence type="ECO:0000313" key="3">
    <source>
        <dbReference type="EMBL" id="EAU87775.2"/>
    </source>
</evidence>
<dbReference type="InParanoid" id="A8NIN4"/>
<keyword evidence="4" id="KW-1185">Reference proteome</keyword>
<dbReference type="GO" id="GO:0006397">
    <property type="term" value="P:mRNA processing"/>
    <property type="evidence" value="ECO:0007669"/>
    <property type="project" value="UniProtKB-KW"/>
</dbReference>
<keyword evidence="1" id="KW-0507">mRNA processing</keyword>
<dbReference type="OrthoDB" id="2962718at2759"/>
<dbReference type="VEuPathDB" id="FungiDB:CC1G_13010"/>
<dbReference type="SUPFAM" id="SSF57756">
    <property type="entry name" value="Retrovirus zinc finger-like domains"/>
    <property type="match status" value="1"/>
</dbReference>
<gene>
    <name evidence="3" type="ORF">CC1G_13010</name>
</gene>
<dbReference type="RefSeq" id="XP_001834037.2">
    <property type="nucleotide sequence ID" value="XM_001833985.2"/>
</dbReference>
<dbReference type="AlphaFoldDB" id="A8NIN4"/>
<evidence type="ECO:0000313" key="4">
    <source>
        <dbReference type="Proteomes" id="UP000001861"/>
    </source>
</evidence>
<dbReference type="OMA" id="REHHTHN"/>
<evidence type="ECO:0000256" key="2">
    <source>
        <dbReference type="SAM" id="MobiDB-lite"/>
    </source>
</evidence>
<dbReference type="GO" id="GO:0008270">
    <property type="term" value="F:zinc ion binding"/>
    <property type="evidence" value="ECO:0007669"/>
    <property type="project" value="InterPro"/>
</dbReference>
<dbReference type="KEGG" id="cci:CC1G_13010"/>
<dbReference type="HOGENOM" id="CLU_043414_0_0_1"/>
<dbReference type="EMBL" id="AACS02000010">
    <property type="protein sequence ID" value="EAU87775.2"/>
    <property type="molecule type" value="Genomic_DNA"/>
</dbReference>